<keyword evidence="9 10" id="KW-0131">Cell cycle</keyword>
<dbReference type="GO" id="GO:0003677">
    <property type="term" value="F:DNA binding"/>
    <property type="evidence" value="ECO:0007669"/>
    <property type="project" value="UniProtKB-UniRule"/>
</dbReference>
<dbReference type="InterPro" id="IPR011932">
    <property type="entry name" value="Recomb_XerD"/>
</dbReference>
<keyword evidence="7 10" id="KW-0238">DNA-binding</keyword>
<dbReference type="GO" id="GO:0051301">
    <property type="term" value="P:cell division"/>
    <property type="evidence" value="ECO:0007669"/>
    <property type="project" value="UniProtKB-KW"/>
</dbReference>
<dbReference type="InterPro" id="IPR011010">
    <property type="entry name" value="DNA_brk_join_enz"/>
</dbReference>
<keyword evidence="6 10" id="KW-0229">DNA integration</keyword>
<evidence type="ECO:0000256" key="2">
    <source>
        <dbReference type="ARBA" id="ARBA00010450"/>
    </source>
</evidence>
<dbReference type="InterPro" id="IPR023009">
    <property type="entry name" value="Tyrosine_recombinase_XerC/XerD"/>
</dbReference>
<dbReference type="PANTHER" id="PTHR30349">
    <property type="entry name" value="PHAGE INTEGRASE-RELATED"/>
    <property type="match status" value="1"/>
</dbReference>
<comment type="caution">
    <text evidence="13">The sequence shown here is derived from an EMBL/GenBank/DDBJ whole genome shotgun (WGS) entry which is preliminary data.</text>
</comment>
<feature type="domain" description="Core-binding (CB)" evidence="12">
    <location>
        <begin position="1"/>
        <end position="87"/>
    </location>
</feature>
<dbReference type="CDD" id="cd00798">
    <property type="entry name" value="INT_XerDC_C"/>
    <property type="match status" value="1"/>
</dbReference>
<comment type="similarity">
    <text evidence="2">Belongs to the 'phage' integrase family. XerD subfamily.</text>
</comment>
<gene>
    <name evidence="13" type="primary">xerD</name>
    <name evidence="10" type="synonym">xerC</name>
    <name evidence="13" type="ORF">GS398_09175</name>
</gene>
<keyword evidence="14" id="KW-1185">Reference proteome</keyword>
<dbReference type="HAMAP" id="MF_01808">
    <property type="entry name" value="Recomb_XerC_XerD"/>
    <property type="match status" value="1"/>
</dbReference>
<evidence type="ECO:0000256" key="3">
    <source>
        <dbReference type="ARBA" id="ARBA00022490"/>
    </source>
</evidence>
<evidence type="ECO:0000313" key="13">
    <source>
        <dbReference type="EMBL" id="MXV15473.1"/>
    </source>
</evidence>
<dbReference type="AlphaFoldDB" id="A0A7K1XWU9"/>
<dbReference type="GO" id="GO:0006313">
    <property type="term" value="P:DNA transposition"/>
    <property type="evidence" value="ECO:0007669"/>
    <property type="project" value="UniProtKB-UniRule"/>
</dbReference>
<evidence type="ECO:0000256" key="9">
    <source>
        <dbReference type="ARBA" id="ARBA00023306"/>
    </source>
</evidence>
<feature type="domain" description="Tyr recombinase" evidence="11">
    <location>
        <begin position="108"/>
        <end position="292"/>
    </location>
</feature>
<evidence type="ECO:0000256" key="10">
    <source>
        <dbReference type="HAMAP-Rule" id="MF_01808"/>
    </source>
</evidence>
<comment type="subcellular location">
    <subcellularLocation>
        <location evidence="1 10">Cytoplasm</location>
    </subcellularLocation>
</comment>
<comment type="function">
    <text evidence="10">Site-specific tyrosine recombinase, which acts by catalyzing the cutting and rejoining of the recombining DNA molecules. The XerC-XerD complex is essential to convert dimers of the bacterial chromosome into monomers to permit their segregation at cell division. It also contributes to the segregational stability of plasmids.</text>
</comment>
<dbReference type="Gene3D" id="1.10.443.10">
    <property type="entry name" value="Intergrase catalytic core"/>
    <property type="match status" value="1"/>
</dbReference>
<dbReference type="PANTHER" id="PTHR30349:SF81">
    <property type="entry name" value="TYROSINE RECOMBINASE XERC"/>
    <property type="match status" value="1"/>
</dbReference>
<feature type="active site" evidence="10">
    <location>
        <position position="244"/>
    </location>
</feature>
<feature type="active site" evidence="10">
    <location>
        <position position="172"/>
    </location>
</feature>
<dbReference type="GO" id="GO:0005737">
    <property type="term" value="C:cytoplasm"/>
    <property type="evidence" value="ECO:0007669"/>
    <property type="project" value="UniProtKB-SubCell"/>
</dbReference>
<evidence type="ECO:0000256" key="5">
    <source>
        <dbReference type="ARBA" id="ARBA00022829"/>
    </source>
</evidence>
<dbReference type="SUPFAM" id="SSF56349">
    <property type="entry name" value="DNA breaking-rejoining enzymes"/>
    <property type="match status" value="1"/>
</dbReference>
<keyword evidence="5 10" id="KW-0159">Chromosome partition</keyword>
<dbReference type="SUPFAM" id="SSF47823">
    <property type="entry name" value="lambda integrase-like, N-terminal domain"/>
    <property type="match status" value="1"/>
</dbReference>
<feature type="active site" evidence="10">
    <location>
        <position position="270"/>
    </location>
</feature>
<evidence type="ECO:0000259" key="11">
    <source>
        <dbReference type="PROSITE" id="PS51898"/>
    </source>
</evidence>
<organism evidence="13 14">
    <name type="scientific">Hufsiella ginkgonis</name>
    <dbReference type="NCBI Taxonomy" id="2695274"/>
    <lineage>
        <taxon>Bacteria</taxon>
        <taxon>Pseudomonadati</taxon>
        <taxon>Bacteroidota</taxon>
        <taxon>Sphingobacteriia</taxon>
        <taxon>Sphingobacteriales</taxon>
        <taxon>Sphingobacteriaceae</taxon>
        <taxon>Hufsiella</taxon>
    </lineage>
</organism>
<dbReference type="Pfam" id="PF00589">
    <property type="entry name" value="Phage_integrase"/>
    <property type="match status" value="1"/>
</dbReference>
<dbReference type="InterPro" id="IPR010998">
    <property type="entry name" value="Integrase_recombinase_N"/>
</dbReference>
<dbReference type="InterPro" id="IPR002104">
    <property type="entry name" value="Integrase_catalytic"/>
</dbReference>
<comment type="subunit">
    <text evidence="10">Forms a cyclic heterotetrameric complex composed of two molecules of XerC and two molecules of XerD.</text>
</comment>
<accession>A0A7K1XWU9</accession>
<dbReference type="Proteomes" id="UP000451233">
    <property type="component" value="Unassembled WGS sequence"/>
</dbReference>
<dbReference type="PROSITE" id="PS51900">
    <property type="entry name" value="CB"/>
    <property type="match status" value="1"/>
</dbReference>
<dbReference type="GO" id="GO:0007059">
    <property type="term" value="P:chromosome segregation"/>
    <property type="evidence" value="ECO:0007669"/>
    <property type="project" value="UniProtKB-UniRule"/>
</dbReference>
<evidence type="ECO:0000256" key="7">
    <source>
        <dbReference type="ARBA" id="ARBA00023125"/>
    </source>
</evidence>
<evidence type="ECO:0000259" key="12">
    <source>
        <dbReference type="PROSITE" id="PS51900"/>
    </source>
</evidence>
<feature type="active site" evidence="10">
    <location>
        <position position="247"/>
    </location>
</feature>
<reference evidence="13 14" key="1">
    <citation type="submission" date="2019-11" db="EMBL/GenBank/DDBJ databases">
        <title>Pedobacter sp. HMF7056 Genome sequencing and assembly.</title>
        <authorList>
            <person name="Kang H."/>
            <person name="Kim H."/>
            <person name="Joh K."/>
        </authorList>
    </citation>
    <scope>NUCLEOTIDE SEQUENCE [LARGE SCALE GENOMIC DNA]</scope>
    <source>
        <strain evidence="13 14">HMF7056</strain>
    </source>
</reference>
<keyword evidence="4 10" id="KW-0132">Cell division</keyword>
<feature type="active site" evidence="10">
    <location>
        <position position="148"/>
    </location>
</feature>
<dbReference type="EMBL" id="WVHS01000002">
    <property type="protein sequence ID" value="MXV15473.1"/>
    <property type="molecule type" value="Genomic_DNA"/>
</dbReference>
<evidence type="ECO:0000256" key="8">
    <source>
        <dbReference type="ARBA" id="ARBA00023172"/>
    </source>
</evidence>
<dbReference type="InterPro" id="IPR004107">
    <property type="entry name" value="Integrase_SAM-like_N"/>
</dbReference>
<dbReference type="InterPro" id="IPR050090">
    <property type="entry name" value="Tyrosine_recombinase_XerCD"/>
</dbReference>
<evidence type="ECO:0000256" key="6">
    <source>
        <dbReference type="ARBA" id="ARBA00022908"/>
    </source>
</evidence>
<dbReference type="InterPro" id="IPR044068">
    <property type="entry name" value="CB"/>
</dbReference>
<name>A0A7K1XWU9_9SPHI</name>
<dbReference type="NCBIfam" id="NF001399">
    <property type="entry name" value="PRK00283.1"/>
    <property type="match status" value="1"/>
</dbReference>
<keyword evidence="3 10" id="KW-0963">Cytoplasm</keyword>
<sequence length="306" mass="34835">MDWQSTTSGFKSYLRIERSLSANSVDAYLRDVRRLQEYAESVGGIAPDKVTVTDLKKFVVWVNELGMLAATQARVLSGLRAFFKFMVLENITTDDPSALLESPRLSRKLPDVLSLDEINRMIDAIDLSKPEGMRNKAMLEVLYGCGLRVSELTGLLISNLHFSEGFIRIVGKGNKERFVPIGSYAIKYLRIYLDEVRVHIPVKHGKEDFAFLNRRGAPLTRVMVFIIIRDLALRAGILKAISPHTFRHSFATHLIENGADLRAIQDMLGHESITTTEIYTHLDRDYLRSTIISHHPRGRERRKIKQ</sequence>
<feature type="active site" description="O-(3'-phospho-DNA)-tyrosine intermediate" evidence="10">
    <location>
        <position position="279"/>
    </location>
</feature>
<dbReference type="PROSITE" id="PS51898">
    <property type="entry name" value="TYR_RECOMBINASE"/>
    <property type="match status" value="1"/>
</dbReference>
<keyword evidence="8 10" id="KW-0233">DNA recombination</keyword>
<protein>
    <recommendedName>
        <fullName evidence="10">Tyrosine recombinase XerC</fullName>
    </recommendedName>
</protein>
<dbReference type="RefSeq" id="WP_160906468.1">
    <property type="nucleotide sequence ID" value="NZ_WVHS01000002.1"/>
</dbReference>
<evidence type="ECO:0000256" key="4">
    <source>
        <dbReference type="ARBA" id="ARBA00022618"/>
    </source>
</evidence>
<dbReference type="Gene3D" id="1.10.150.130">
    <property type="match status" value="1"/>
</dbReference>
<evidence type="ECO:0000256" key="1">
    <source>
        <dbReference type="ARBA" id="ARBA00004496"/>
    </source>
</evidence>
<comment type="similarity">
    <text evidence="10">Belongs to the 'phage' integrase family. XerC subfamily.</text>
</comment>
<dbReference type="NCBIfam" id="TIGR02225">
    <property type="entry name" value="recomb_XerD"/>
    <property type="match status" value="1"/>
</dbReference>
<dbReference type="InterPro" id="IPR013762">
    <property type="entry name" value="Integrase-like_cat_sf"/>
</dbReference>
<dbReference type="Pfam" id="PF02899">
    <property type="entry name" value="Phage_int_SAM_1"/>
    <property type="match status" value="1"/>
</dbReference>
<proteinExistence type="inferred from homology"/>
<dbReference type="GO" id="GO:0009037">
    <property type="term" value="F:tyrosine-based site-specific recombinase activity"/>
    <property type="evidence" value="ECO:0007669"/>
    <property type="project" value="UniProtKB-UniRule"/>
</dbReference>
<evidence type="ECO:0000313" key="14">
    <source>
        <dbReference type="Proteomes" id="UP000451233"/>
    </source>
</evidence>